<dbReference type="AlphaFoldDB" id="A0A974DL83"/>
<dbReference type="Proteomes" id="UP000694892">
    <property type="component" value="Chromosome 2L"/>
</dbReference>
<sequence>MLTTGCPVPARDVQNKQPVCGSPAPACSWSCIVMPQTGLLCPAADIPSAGEHSAINIYKYVLSSLLLSLCCTV</sequence>
<accession>A0A974DL83</accession>
<evidence type="ECO:0000313" key="1">
    <source>
        <dbReference type="EMBL" id="OCT94004.1"/>
    </source>
</evidence>
<name>A0A974DL83_XENLA</name>
<evidence type="ECO:0000313" key="2">
    <source>
        <dbReference type="Proteomes" id="UP000694892"/>
    </source>
</evidence>
<dbReference type="EMBL" id="CM004468">
    <property type="protein sequence ID" value="OCT94004.1"/>
    <property type="molecule type" value="Genomic_DNA"/>
</dbReference>
<gene>
    <name evidence="1" type="ORF">XELAEV_18011667mg</name>
</gene>
<proteinExistence type="predicted"/>
<organism evidence="1 2">
    <name type="scientific">Xenopus laevis</name>
    <name type="common">African clawed frog</name>
    <dbReference type="NCBI Taxonomy" id="8355"/>
    <lineage>
        <taxon>Eukaryota</taxon>
        <taxon>Metazoa</taxon>
        <taxon>Chordata</taxon>
        <taxon>Craniata</taxon>
        <taxon>Vertebrata</taxon>
        <taxon>Euteleostomi</taxon>
        <taxon>Amphibia</taxon>
        <taxon>Batrachia</taxon>
        <taxon>Anura</taxon>
        <taxon>Pipoidea</taxon>
        <taxon>Pipidae</taxon>
        <taxon>Xenopodinae</taxon>
        <taxon>Xenopus</taxon>
        <taxon>Xenopus</taxon>
    </lineage>
</organism>
<reference evidence="2" key="1">
    <citation type="journal article" date="2016" name="Nature">
        <title>Genome evolution in the allotetraploid frog Xenopus laevis.</title>
        <authorList>
            <person name="Session A.M."/>
            <person name="Uno Y."/>
            <person name="Kwon T."/>
            <person name="Chapman J.A."/>
            <person name="Toyoda A."/>
            <person name="Takahashi S."/>
            <person name="Fukui A."/>
            <person name="Hikosaka A."/>
            <person name="Suzuki A."/>
            <person name="Kondo M."/>
            <person name="van Heeringen S.J."/>
            <person name="Quigley I."/>
            <person name="Heinz S."/>
            <person name="Ogino H."/>
            <person name="Ochi H."/>
            <person name="Hellsten U."/>
            <person name="Lyons J.B."/>
            <person name="Simakov O."/>
            <person name="Putnam N."/>
            <person name="Stites J."/>
            <person name="Kuroki Y."/>
            <person name="Tanaka T."/>
            <person name="Michiue T."/>
            <person name="Watanabe M."/>
            <person name="Bogdanovic O."/>
            <person name="Lister R."/>
            <person name="Georgiou G."/>
            <person name="Paranjpe S.S."/>
            <person name="van Kruijsbergen I."/>
            <person name="Shu S."/>
            <person name="Carlson J."/>
            <person name="Kinoshita T."/>
            <person name="Ohta Y."/>
            <person name="Mawaribuchi S."/>
            <person name="Jenkins J."/>
            <person name="Grimwood J."/>
            <person name="Schmutz J."/>
            <person name="Mitros T."/>
            <person name="Mozaffari S.V."/>
            <person name="Suzuki Y."/>
            <person name="Haramoto Y."/>
            <person name="Yamamoto T.S."/>
            <person name="Takagi C."/>
            <person name="Heald R."/>
            <person name="Miller K."/>
            <person name="Haudenschild C."/>
            <person name="Kitzman J."/>
            <person name="Nakayama T."/>
            <person name="Izutsu Y."/>
            <person name="Robert J."/>
            <person name="Fortriede J."/>
            <person name="Burns K."/>
            <person name="Lotay V."/>
            <person name="Karimi K."/>
            <person name="Yasuoka Y."/>
            <person name="Dichmann D.S."/>
            <person name="Flajnik M.F."/>
            <person name="Houston D.W."/>
            <person name="Shendure J."/>
            <person name="DuPasquier L."/>
            <person name="Vize P.D."/>
            <person name="Zorn A.M."/>
            <person name="Ito M."/>
            <person name="Marcotte E.M."/>
            <person name="Wallingford J.B."/>
            <person name="Ito Y."/>
            <person name="Asashima M."/>
            <person name="Ueno N."/>
            <person name="Matsuda Y."/>
            <person name="Veenstra G.J."/>
            <person name="Fujiyama A."/>
            <person name="Harland R.M."/>
            <person name="Taira M."/>
            <person name="Rokhsar D.S."/>
        </authorList>
    </citation>
    <scope>NUCLEOTIDE SEQUENCE [LARGE SCALE GENOMIC DNA]</scope>
    <source>
        <strain evidence="2">J</strain>
    </source>
</reference>
<protein>
    <submittedName>
        <fullName evidence="1">Uncharacterized protein</fullName>
    </submittedName>
</protein>